<evidence type="ECO:0000313" key="3">
    <source>
        <dbReference type="Proteomes" id="UP000184383"/>
    </source>
</evidence>
<reference evidence="3" key="1">
    <citation type="journal article" date="2017" name="Genome Biol.">
        <title>Comparative genomics reveals high biological diversity and specific adaptations in the industrially and medically important fungal genus Aspergillus.</title>
        <authorList>
            <person name="de Vries R.P."/>
            <person name="Riley R."/>
            <person name="Wiebenga A."/>
            <person name="Aguilar-Osorio G."/>
            <person name="Amillis S."/>
            <person name="Uchima C.A."/>
            <person name="Anderluh G."/>
            <person name="Asadollahi M."/>
            <person name="Askin M."/>
            <person name="Barry K."/>
            <person name="Battaglia E."/>
            <person name="Bayram O."/>
            <person name="Benocci T."/>
            <person name="Braus-Stromeyer S.A."/>
            <person name="Caldana C."/>
            <person name="Canovas D."/>
            <person name="Cerqueira G.C."/>
            <person name="Chen F."/>
            <person name="Chen W."/>
            <person name="Choi C."/>
            <person name="Clum A."/>
            <person name="Dos Santos R.A."/>
            <person name="Damasio A.R."/>
            <person name="Diallinas G."/>
            <person name="Emri T."/>
            <person name="Fekete E."/>
            <person name="Flipphi M."/>
            <person name="Freyberg S."/>
            <person name="Gallo A."/>
            <person name="Gournas C."/>
            <person name="Habgood R."/>
            <person name="Hainaut M."/>
            <person name="Harispe M.L."/>
            <person name="Henrissat B."/>
            <person name="Hilden K.S."/>
            <person name="Hope R."/>
            <person name="Hossain A."/>
            <person name="Karabika E."/>
            <person name="Karaffa L."/>
            <person name="Karanyi Z."/>
            <person name="Krasevec N."/>
            <person name="Kuo A."/>
            <person name="Kusch H."/>
            <person name="LaButti K."/>
            <person name="Lagendijk E.L."/>
            <person name="Lapidus A."/>
            <person name="Levasseur A."/>
            <person name="Lindquist E."/>
            <person name="Lipzen A."/>
            <person name="Logrieco A.F."/>
            <person name="MacCabe A."/>
            <person name="Maekelae M.R."/>
            <person name="Malavazi I."/>
            <person name="Melin P."/>
            <person name="Meyer V."/>
            <person name="Mielnichuk N."/>
            <person name="Miskei M."/>
            <person name="Molnar A.P."/>
            <person name="Mule G."/>
            <person name="Ngan C.Y."/>
            <person name="Orejas M."/>
            <person name="Orosz E."/>
            <person name="Ouedraogo J.P."/>
            <person name="Overkamp K.M."/>
            <person name="Park H.-S."/>
            <person name="Perrone G."/>
            <person name="Piumi F."/>
            <person name="Punt P.J."/>
            <person name="Ram A.F."/>
            <person name="Ramon A."/>
            <person name="Rauscher S."/>
            <person name="Record E."/>
            <person name="Riano-Pachon D.M."/>
            <person name="Robert V."/>
            <person name="Roehrig J."/>
            <person name="Ruller R."/>
            <person name="Salamov A."/>
            <person name="Salih N.S."/>
            <person name="Samson R.A."/>
            <person name="Sandor E."/>
            <person name="Sanguinetti M."/>
            <person name="Schuetze T."/>
            <person name="Sepcic K."/>
            <person name="Shelest E."/>
            <person name="Sherlock G."/>
            <person name="Sophianopoulou V."/>
            <person name="Squina F.M."/>
            <person name="Sun H."/>
            <person name="Susca A."/>
            <person name="Todd R.B."/>
            <person name="Tsang A."/>
            <person name="Unkles S.E."/>
            <person name="van de Wiele N."/>
            <person name="van Rossen-Uffink D."/>
            <person name="Oliveira J.V."/>
            <person name="Vesth T.C."/>
            <person name="Visser J."/>
            <person name="Yu J.-H."/>
            <person name="Zhou M."/>
            <person name="Andersen M.R."/>
            <person name="Archer D.B."/>
            <person name="Baker S.E."/>
            <person name="Benoit I."/>
            <person name="Brakhage A.A."/>
            <person name="Braus G.H."/>
            <person name="Fischer R."/>
            <person name="Frisvad J.C."/>
            <person name="Goldman G.H."/>
            <person name="Houbraken J."/>
            <person name="Oakley B."/>
            <person name="Pocsi I."/>
            <person name="Scazzocchio C."/>
            <person name="Seiboth B."/>
            <person name="vanKuyk P.A."/>
            <person name="Wortman J."/>
            <person name="Dyer P.S."/>
            <person name="Grigoriev I.V."/>
        </authorList>
    </citation>
    <scope>NUCLEOTIDE SEQUENCE [LARGE SCALE GENOMIC DNA]</scope>
    <source>
        <strain evidence="3">DTO 134E9</strain>
    </source>
</reference>
<evidence type="ECO:0000256" key="1">
    <source>
        <dbReference type="SAM" id="SignalP"/>
    </source>
</evidence>
<gene>
    <name evidence="2" type="ORF">ASPWEDRAFT_173066</name>
</gene>
<dbReference type="Proteomes" id="UP000184383">
    <property type="component" value="Unassembled WGS sequence"/>
</dbReference>
<organism evidence="2 3">
    <name type="scientific">Aspergillus wentii DTO 134E9</name>
    <dbReference type="NCBI Taxonomy" id="1073089"/>
    <lineage>
        <taxon>Eukaryota</taxon>
        <taxon>Fungi</taxon>
        <taxon>Dikarya</taxon>
        <taxon>Ascomycota</taxon>
        <taxon>Pezizomycotina</taxon>
        <taxon>Eurotiomycetes</taxon>
        <taxon>Eurotiomycetidae</taxon>
        <taxon>Eurotiales</taxon>
        <taxon>Aspergillaceae</taxon>
        <taxon>Aspergillus</taxon>
        <taxon>Aspergillus subgen. Cremei</taxon>
    </lineage>
</organism>
<sequence length="168" mass="18117">MFTKATALLACLATLAPSAMASSPYFGYGKWIEVYTGSQAYEKGALPGPSAEDPDVIRTRLAHLNSCAVSSFNTSAETHYFPPVNVTTGSVPCKKGTFMSADSPELGPFIINFRSEGECPGPSKNCEPLLTINGKNFPMWKSDKNCRQETINGTKGYEVYRSVSDPIA</sequence>
<dbReference type="VEuPathDB" id="FungiDB:ASPWEDRAFT_173066"/>
<dbReference type="AlphaFoldDB" id="A0A1L9RFC9"/>
<dbReference type="GeneID" id="63746864"/>
<evidence type="ECO:0000313" key="2">
    <source>
        <dbReference type="EMBL" id="OJJ33626.1"/>
    </source>
</evidence>
<feature type="chain" id="PRO_5009887460" evidence="1">
    <location>
        <begin position="22"/>
        <end position="168"/>
    </location>
</feature>
<proteinExistence type="predicted"/>
<protein>
    <submittedName>
        <fullName evidence="2">Uncharacterized protein</fullName>
    </submittedName>
</protein>
<feature type="signal peptide" evidence="1">
    <location>
        <begin position="1"/>
        <end position="21"/>
    </location>
</feature>
<name>A0A1L9RFC9_ASPWE</name>
<keyword evidence="3" id="KW-1185">Reference proteome</keyword>
<accession>A0A1L9RFC9</accession>
<dbReference type="RefSeq" id="XP_040687302.1">
    <property type="nucleotide sequence ID" value="XM_040831016.1"/>
</dbReference>
<dbReference type="EMBL" id="KV878213">
    <property type="protein sequence ID" value="OJJ33626.1"/>
    <property type="molecule type" value="Genomic_DNA"/>
</dbReference>
<keyword evidence="1" id="KW-0732">Signal</keyword>